<dbReference type="Proteomes" id="UP001162992">
    <property type="component" value="Chromosome 5"/>
</dbReference>
<evidence type="ECO:0000313" key="1">
    <source>
        <dbReference type="EMBL" id="KAJ7554593.1"/>
    </source>
</evidence>
<keyword evidence="2" id="KW-1185">Reference proteome</keyword>
<comment type="caution">
    <text evidence="1">The sequence shown here is derived from an EMBL/GenBank/DDBJ whole genome shotgun (WGS) entry which is preliminary data.</text>
</comment>
<reference evidence="2" key="1">
    <citation type="journal article" date="2024" name="Proc. Natl. Acad. Sci. U.S.A.">
        <title>Extraordinary preservation of gene collinearity over three hundred million years revealed in homosporous lycophytes.</title>
        <authorList>
            <person name="Li C."/>
            <person name="Wickell D."/>
            <person name="Kuo L.Y."/>
            <person name="Chen X."/>
            <person name="Nie B."/>
            <person name="Liao X."/>
            <person name="Peng D."/>
            <person name="Ji J."/>
            <person name="Jenkins J."/>
            <person name="Williams M."/>
            <person name="Shu S."/>
            <person name="Plott C."/>
            <person name="Barry K."/>
            <person name="Rajasekar S."/>
            <person name="Grimwood J."/>
            <person name="Han X."/>
            <person name="Sun S."/>
            <person name="Hou Z."/>
            <person name="He W."/>
            <person name="Dai G."/>
            <person name="Sun C."/>
            <person name="Schmutz J."/>
            <person name="Leebens-Mack J.H."/>
            <person name="Li F.W."/>
            <person name="Wang L."/>
        </authorList>
    </citation>
    <scope>NUCLEOTIDE SEQUENCE [LARGE SCALE GENOMIC DNA]</scope>
    <source>
        <strain evidence="2">cv. PW_Plant_1</strain>
    </source>
</reference>
<evidence type="ECO:0000313" key="2">
    <source>
        <dbReference type="Proteomes" id="UP001162992"/>
    </source>
</evidence>
<accession>A0ACC2DJV8</accession>
<organism evidence="1 2">
    <name type="scientific">Diphasiastrum complanatum</name>
    <name type="common">Issler's clubmoss</name>
    <name type="synonym">Lycopodium complanatum</name>
    <dbReference type="NCBI Taxonomy" id="34168"/>
    <lineage>
        <taxon>Eukaryota</taxon>
        <taxon>Viridiplantae</taxon>
        <taxon>Streptophyta</taxon>
        <taxon>Embryophyta</taxon>
        <taxon>Tracheophyta</taxon>
        <taxon>Lycopodiopsida</taxon>
        <taxon>Lycopodiales</taxon>
        <taxon>Lycopodiaceae</taxon>
        <taxon>Lycopodioideae</taxon>
        <taxon>Diphasiastrum</taxon>
    </lineage>
</organism>
<proteinExistence type="predicted"/>
<sequence>MQVKARLRSQRRNPYYNRHCIQRQKIVCESEERTNTKQEKASATLLGASHLFHFQFVFNPTETRRRKGDEADLPGAFHSNFFAGSLLQTAYILLLLICWLIYSIVFILWIIVCGL</sequence>
<name>A0ACC2DJV8_DIPCM</name>
<dbReference type="EMBL" id="CM055096">
    <property type="protein sequence ID" value="KAJ7554593.1"/>
    <property type="molecule type" value="Genomic_DNA"/>
</dbReference>
<gene>
    <name evidence="1" type="ORF">O6H91_05G000200</name>
</gene>
<protein>
    <submittedName>
        <fullName evidence="1">Uncharacterized protein</fullName>
    </submittedName>
</protein>